<comment type="caution">
    <text evidence="5">The sequence shown here is derived from an EMBL/GenBank/DDBJ whole genome shotgun (WGS) entry which is preliminary data.</text>
</comment>
<keyword evidence="5" id="KW-0449">Lipoprotein</keyword>
<dbReference type="InterPro" id="IPR006059">
    <property type="entry name" value="SBP"/>
</dbReference>
<sequence>MKNRFLACPLAAATALALAGCGLLPGAGGETRTVDIWLMRDSVSEDFLKRFTEAYEDEHDDVELNVTIQEWTGIGKKVTEAITGGGGPDVIEVGNTQVAQYADTDRLFDLTLESVRDLGSEDWLPGLAEPGSIGGSQYGIPWYAANRIVIYNKDLFAQAGVDATPATRAEWLSATEKLNRQGSQGIYLAGQDWYTLAGFIWDEGGELAVDKGGEWTGALDSPAALRGMDFYKDLQSLGSGPKNADEQNPPQAEVFARGDVAQIVATPSAVAAVLKANPGLKDKLGYFPIPGKKAGTPCAVFTGGSDLIIPENAPDRAAALEVVKALAGEKWQTELARAMGYVPNKKGLASVVSGQEATAAMAAGAANGRATPNSPQWASVEGDNPIKPFMTAVLEGEDAKKAARTASEAITDTLAE</sequence>
<feature type="chain" id="PRO_5047519528" evidence="4">
    <location>
        <begin position="20"/>
        <end position="416"/>
    </location>
</feature>
<comment type="similarity">
    <text evidence="1">Belongs to the bacterial solute-binding protein 1 family.</text>
</comment>
<dbReference type="PANTHER" id="PTHR30061:SF50">
    <property type="entry name" value="MALTOSE_MALTODEXTRIN-BINDING PERIPLASMIC PROTEIN"/>
    <property type="match status" value="1"/>
</dbReference>
<dbReference type="RefSeq" id="WP_043229715.1">
    <property type="nucleotide sequence ID" value="NZ_BNBS01000003.1"/>
</dbReference>
<dbReference type="EMBL" id="BNDW01000102">
    <property type="protein sequence ID" value="GHI26146.1"/>
    <property type="molecule type" value="Genomic_DNA"/>
</dbReference>
<protein>
    <submittedName>
        <fullName evidence="5">Lipoprotein</fullName>
    </submittedName>
</protein>
<evidence type="ECO:0000313" key="6">
    <source>
        <dbReference type="Proteomes" id="UP001052739"/>
    </source>
</evidence>
<evidence type="ECO:0000256" key="1">
    <source>
        <dbReference type="ARBA" id="ARBA00008520"/>
    </source>
</evidence>
<proteinExistence type="inferred from homology"/>
<dbReference type="SUPFAM" id="SSF53850">
    <property type="entry name" value="Periplasmic binding protein-like II"/>
    <property type="match status" value="1"/>
</dbReference>
<evidence type="ECO:0000256" key="4">
    <source>
        <dbReference type="SAM" id="SignalP"/>
    </source>
</evidence>
<dbReference type="Gene3D" id="3.40.190.10">
    <property type="entry name" value="Periplasmic binding protein-like II"/>
    <property type="match status" value="2"/>
</dbReference>
<evidence type="ECO:0000313" key="5">
    <source>
        <dbReference type="EMBL" id="GHI26146.1"/>
    </source>
</evidence>
<keyword evidence="6" id="KW-1185">Reference proteome</keyword>
<dbReference type="Proteomes" id="UP001052739">
    <property type="component" value="Unassembled WGS sequence"/>
</dbReference>
<feature type="signal peptide" evidence="4">
    <location>
        <begin position="1"/>
        <end position="19"/>
    </location>
</feature>
<organism evidence="5 6">
    <name type="scientific">Streptomyces hydrogenans</name>
    <dbReference type="NCBI Taxonomy" id="1873719"/>
    <lineage>
        <taxon>Bacteria</taxon>
        <taxon>Bacillati</taxon>
        <taxon>Actinomycetota</taxon>
        <taxon>Actinomycetes</taxon>
        <taxon>Kitasatosporales</taxon>
        <taxon>Streptomycetaceae</taxon>
        <taxon>Streptomyces</taxon>
    </lineage>
</organism>
<accession>A0ABQ3PM91</accession>
<keyword evidence="3 4" id="KW-0732">Signal</keyword>
<reference evidence="5" key="1">
    <citation type="submission" date="2024-05" db="EMBL/GenBank/DDBJ databases">
        <title>Whole genome shotgun sequence of Streptomyces hydrogenans NBRC 13475.</title>
        <authorList>
            <person name="Komaki H."/>
            <person name="Tamura T."/>
        </authorList>
    </citation>
    <scope>NUCLEOTIDE SEQUENCE</scope>
    <source>
        <strain evidence="5">NBRC 13475</strain>
    </source>
</reference>
<dbReference type="PANTHER" id="PTHR30061">
    <property type="entry name" value="MALTOSE-BINDING PERIPLASMIC PROTEIN"/>
    <property type="match status" value="1"/>
</dbReference>
<dbReference type="PROSITE" id="PS51257">
    <property type="entry name" value="PROKAR_LIPOPROTEIN"/>
    <property type="match status" value="1"/>
</dbReference>
<dbReference type="Pfam" id="PF01547">
    <property type="entry name" value="SBP_bac_1"/>
    <property type="match status" value="1"/>
</dbReference>
<keyword evidence="2" id="KW-0813">Transport</keyword>
<gene>
    <name evidence="5" type="ORF">Shyd_75170</name>
</gene>
<evidence type="ECO:0000256" key="3">
    <source>
        <dbReference type="ARBA" id="ARBA00022729"/>
    </source>
</evidence>
<evidence type="ECO:0000256" key="2">
    <source>
        <dbReference type="ARBA" id="ARBA00022448"/>
    </source>
</evidence>
<name>A0ABQ3PM91_9ACTN</name>